<evidence type="ECO:0000313" key="11">
    <source>
        <dbReference type="Proteomes" id="UP000694523"/>
    </source>
</evidence>
<dbReference type="Proteomes" id="UP000694523">
    <property type="component" value="Unplaced"/>
</dbReference>
<evidence type="ECO:0000256" key="3">
    <source>
        <dbReference type="ARBA" id="ARBA00022737"/>
    </source>
</evidence>
<dbReference type="GO" id="GO:0000981">
    <property type="term" value="F:DNA-binding transcription factor activity, RNA polymerase II-specific"/>
    <property type="evidence" value="ECO:0007669"/>
    <property type="project" value="TreeGrafter"/>
</dbReference>
<evidence type="ECO:0000256" key="5">
    <source>
        <dbReference type="ARBA" id="ARBA00022833"/>
    </source>
</evidence>
<comment type="subcellular location">
    <subcellularLocation>
        <location evidence="1">Nucleus</location>
    </subcellularLocation>
</comment>
<keyword evidence="4 7" id="KW-0863">Zinc-finger</keyword>
<dbReference type="PROSITE" id="PS00028">
    <property type="entry name" value="ZINC_FINGER_C2H2_1"/>
    <property type="match status" value="3"/>
</dbReference>
<feature type="compositionally biased region" description="Polar residues" evidence="8">
    <location>
        <begin position="72"/>
        <end position="81"/>
    </location>
</feature>
<keyword evidence="6" id="KW-0539">Nucleus</keyword>
<dbReference type="FunFam" id="3.30.160.60:FF:000082">
    <property type="entry name" value="Putative zinc finger E-box-binding homeobox 2"/>
    <property type="match status" value="1"/>
</dbReference>
<feature type="compositionally biased region" description="Basic and acidic residues" evidence="8">
    <location>
        <begin position="42"/>
        <end position="56"/>
    </location>
</feature>
<dbReference type="InterPro" id="IPR013087">
    <property type="entry name" value="Znf_C2H2_type"/>
</dbReference>
<dbReference type="PANTHER" id="PTHR24394:SF29">
    <property type="entry name" value="MYONEURIN"/>
    <property type="match status" value="1"/>
</dbReference>
<dbReference type="Gene3D" id="3.30.160.60">
    <property type="entry name" value="Classic Zinc Finger"/>
    <property type="match status" value="3"/>
</dbReference>
<dbReference type="InterPro" id="IPR036236">
    <property type="entry name" value="Znf_C2H2_sf"/>
</dbReference>
<evidence type="ECO:0000313" key="10">
    <source>
        <dbReference type="Ensembl" id="ENSNMLP00000037248.1"/>
    </source>
</evidence>
<organism evidence="10 11">
    <name type="scientific">Neogobius melanostomus</name>
    <name type="common">round goby</name>
    <dbReference type="NCBI Taxonomy" id="47308"/>
    <lineage>
        <taxon>Eukaryota</taxon>
        <taxon>Metazoa</taxon>
        <taxon>Chordata</taxon>
        <taxon>Craniata</taxon>
        <taxon>Vertebrata</taxon>
        <taxon>Euteleostomi</taxon>
        <taxon>Actinopterygii</taxon>
        <taxon>Neopterygii</taxon>
        <taxon>Teleostei</taxon>
        <taxon>Neoteleostei</taxon>
        <taxon>Acanthomorphata</taxon>
        <taxon>Gobiaria</taxon>
        <taxon>Gobiiformes</taxon>
        <taxon>Gobioidei</taxon>
        <taxon>Gobiidae</taxon>
        <taxon>Benthophilinae</taxon>
        <taxon>Neogobiini</taxon>
        <taxon>Neogobius</taxon>
    </lineage>
</organism>
<protein>
    <recommendedName>
        <fullName evidence="9">C2H2-type domain-containing protein</fullName>
    </recommendedName>
</protein>
<dbReference type="InterPro" id="IPR008598">
    <property type="entry name" value="Di19_Zn-bd"/>
</dbReference>
<keyword evidence="2" id="KW-0479">Metal-binding</keyword>
<name>A0A8C6UHW2_9GOBI</name>
<feature type="compositionally biased region" description="Polar residues" evidence="8">
    <location>
        <begin position="20"/>
        <end position="35"/>
    </location>
</feature>
<dbReference type="PROSITE" id="PS50157">
    <property type="entry name" value="ZINC_FINGER_C2H2_2"/>
    <property type="match status" value="3"/>
</dbReference>
<reference evidence="10" key="2">
    <citation type="submission" date="2025-09" db="UniProtKB">
        <authorList>
            <consortium name="Ensembl"/>
        </authorList>
    </citation>
    <scope>IDENTIFICATION</scope>
</reference>
<keyword evidence="11" id="KW-1185">Reference proteome</keyword>
<dbReference type="SUPFAM" id="SSF57667">
    <property type="entry name" value="beta-beta-alpha zinc fingers"/>
    <property type="match status" value="2"/>
</dbReference>
<feature type="domain" description="C2H2-type" evidence="9">
    <location>
        <begin position="107"/>
        <end position="135"/>
    </location>
</feature>
<dbReference type="Ensembl" id="ENSNMLT00000041478.1">
    <property type="protein sequence ID" value="ENSNMLP00000037248.1"/>
    <property type="gene ID" value="ENSNMLG00000023050.1"/>
</dbReference>
<evidence type="ECO:0000256" key="8">
    <source>
        <dbReference type="SAM" id="MobiDB-lite"/>
    </source>
</evidence>
<reference evidence="10" key="1">
    <citation type="submission" date="2025-08" db="UniProtKB">
        <authorList>
            <consortium name="Ensembl"/>
        </authorList>
    </citation>
    <scope>IDENTIFICATION</scope>
</reference>
<sequence>MKEMIMADGPRCKRRKQANPKRSSVTNFNNGPEASSDSDDEDKLHIVEEESQEEKSHKKNKPVLAHNGDCNGGTSHNSVRWSRSGRYDDIRPSYDLQSTPDDTPALHMCPYCSRGYKRNASLKEHIKYRHETSDDNYSCSHCSYTFTYRSQLERHMSHHRGSKEQRGQGSATRKFKCNVCTKAFKYKHHLKEHLRIHSGQCPPTVTHFVNINRVCRGCTCRYRSNEWNLPQA</sequence>
<evidence type="ECO:0000259" key="9">
    <source>
        <dbReference type="PROSITE" id="PS50157"/>
    </source>
</evidence>
<dbReference type="AlphaFoldDB" id="A0A8C6UHW2"/>
<feature type="domain" description="C2H2-type" evidence="9">
    <location>
        <begin position="137"/>
        <end position="164"/>
    </location>
</feature>
<keyword evidence="3" id="KW-0677">Repeat</keyword>
<evidence type="ECO:0000256" key="1">
    <source>
        <dbReference type="ARBA" id="ARBA00004123"/>
    </source>
</evidence>
<dbReference type="SMART" id="SM00355">
    <property type="entry name" value="ZnF_C2H2"/>
    <property type="match status" value="3"/>
</dbReference>
<dbReference type="Pfam" id="PF05605">
    <property type="entry name" value="zf-Di19"/>
    <property type="match status" value="1"/>
</dbReference>
<feature type="region of interest" description="Disordered" evidence="8">
    <location>
        <begin position="1"/>
        <end position="99"/>
    </location>
</feature>
<dbReference type="GO" id="GO:0008270">
    <property type="term" value="F:zinc ion binding"/>
    <property type="evidence" value="ECO:0007669"/>
    <property type="project" value="UniProtKB-KW"/>
</dbReference>
<evidence type="ECO:0000256" key="7">
    <source>
        <dbReference type="PROSITE-ProRule" id="PRU00042"/>
    </source>
</evidence>
<proteinExistence type="predicted"/>
<evidence type="ECO:0000256" key="6">
    <source>
        <dbReference type="ARBA" id="ARBA00023242"/>
    </source>
</evidence>
<dbReference type="GO" id="GO:0005634">
    <property type="term" value="C:nucleus"/>
    <property type="evidence" value="ECO:0007669"/>
    <property type="project" value="UniProtKB-SubCell"/>
</dbReference>
<feature type="domain" description="C2H2-type" evidence="9">
    <location>
        <begin position="175"/>
        <end position="202"/>
    </location>
</feature>
<dbReference type="Pfam" id="PF00096">
    <property type="entry name" value="zf-C2H2"/>
    <property type="match status" value="1"/>
</dbReference>
<accession>A0A8C6UHW2</accession>
<evidence type="ECO:0000256" key="4">
    <source>
        <dbReference type="ARBA" id="ARBA00022771"/>
    </source>
</evidence>
<evidence type="ECO:0000256" key="2">
    <source>
        <dbReference type="ARBA" id="ARBA00022723"/>
    </source>
</evidence>
<keyword evidence="5" id="KW-0862">Zinc</keyword>
<dbReference type="PANTHER" id="PTHR24394">
    <property type="entry name" value="ZINC FINGER PROTEIN"/>
    <property type="match status" value="1"/>
</dbReference>